<feature type="domain" description="Bro-N" evidence="1">
    <location>
        <begin position="5"/>
        <end position="113"/>
    </location>
</feature>
<dbReference type="Pfam" id="PF02498">
    <property type="entry name" value="Bro-N"/>
    <property type="match status" value="1"/>
</dbReference>
<dbReference type="SMART" id="SM01040">
    <property type="entry name" value="Bro-N"/>
    <property type="match status" value="1"/>
</dbReference>
<dbReference type="PANTHER" id="PTHR36180">
    <property type="entry name" value="DNA-BINDING PROTEIN-RELATED-RELATED"/>
    <property type="match status" value="1"/>
</dbReference>
<evidence type="ECO:0000313" key="2">
    <source>
        <dbReference type="EMBL" id="SPS06055.1"/>
    </source>
</evidence>
<accession>A0A2X0SMC9</accession>
<proteinExistence type="predicted"/>
<gene>
    <name evidence="2" type="ORF">NITFAB_1645</name>
</gene>
<dbReference type="InterPro" id="IPR003497">
    <property type="entry name" value="BRO_N_domain"/>
</dbReference>
<dbReference type="PANTHER" id="PTHR36180:SF2">
    <property type="entry name" value="BRO FAMILY PROTEIN"/>
    <property type="match status" value="1"/>
</dbReference>
<name>A0A2X0SMC9_9PROT</name>
<protein>
    <recommendedName>
        <fullName evidence="1">Bro-N domain-containing protein</fullName>
    </recommendedName>
</protein>
<organism evidence="2">
    <name type="scientific">Candidatus Nitrotoga fabula</name>
    <dbReference type="NCBI Taxonomy" id="2182327"/>
    <lineage>
        <taxon>Bacteria</taxon>
        <taxon>Pseudomonadati</taxon>
        <taxon>Pseudomonadota</taxon>
        <taxon>Betaproteobacteria</taxon>
        <taxon>Nitrosomonadales</taxon>
        <taxon>Gallionellaceae</taxon>
        <taxon>Candidatus Nitrotoga</taxon>
    </lineage>
</organism>
<evidence type="ECO:0000259" key="1">
    <source>
        <dbReference type="PROSITE" id="PS51750"/>
    </source>
</evidence>
<dbReference type="EMBL" id="LS423452">
    <property type="protein sequence ID" value="SPS06055.1"/>
    <property type="molecule type" value="Genomic_DNA"/>
</dbReference>
<dbReference type="AlphaFoldDB" id="A0A2X0SMC9"/>
<sequence length="280" mass="30440">MISTMTSSATSAMFSFNGTQIHTFADDNGETWFSAGDVCAVLGYSDDSEAIERYCRKKGIAKRAPHAEGENPGLTYINEGNLYRLIISSREEDAHAFEAKLTEEILPAIRKAGGCATPQDASALSPVQQNALLQIVSQRSGNSDTVHADIWIRFNDHFGIGSYSELPAARFVDAVSFLAALSTNDALTGARYQYPRAMLDQPHFVAPDDGKACLSLSMLSDMAQFESPLMSLLNQLRSDGHDISAPLDEAVAMRAAMQQTDKVLDEIRLIALKAKSGRLE</sequence>
<reference evidence="2" key="1">
    <citation type="submission" date="2018-05" db="EMBL/GenBank/DDBJ databases">
        <authorList>
            <person name="Lanie J.A."/>
            <person name="Ng W.-L."/>
            <person name="Kazmierczak K.M."/>
            <person name="Andrzejewski T.M."/>
            <person name="Davidsen T.M."/>
            <person name="Wayne K.J."/>
            <person name="Tettelin H."/>
            <person name="Glass J.I."/>
            <person name="Rusch D."/>
            <person name="Podicherti R."/>
            <person name="Tsui H.-C.T."/>
            <person name="Winkler M.E."/>
        </authorList>
    </citation>
    <scope>NUCLEOTIDE SEQUENCE</scope>
    <source>
        <strain evidence="2">KNB</strain>
    </source>
</reference>
<dbReference type="PROSITE" id="PS51750">
    <property type="entry name" value="BRO_N"/>
    <property type="match status" value="1"/>
</dbReference>